<dbReference type="InterPro" id="IPR016181">
    <property type="entry name" value="Acyl_CoA_acyltransferase"/>
</dbReference>
<evidence type="ECO:0000313" key="5">
    <source>
        <dbReference type="EMBL" id="PGH27966.1"/>
    </source>
</evidence>
<dbReference type="OrthoDB" id="30840at2759"/>
<dbReference type="Gene3D" id="3.40.630.30">
    <property type="match status" value="1"/>
</dbReference>
<evidence type="ECO:0000259" key="4">
    <source>
        <dbReference type="PROSITE" id="PS51186"/>
    </source>
</evidence>
<feature type="region of interest" description="Disordered" evidence="3">
    <location>
        <begin position="1"/>
        <end position="67"/>
    </location>
</feature>
<evidence type="ECO:0000256" key="2">
    <source>
        <dbReference type="ARBA" id="ARBA00023315"/>
    </source>
</evidence>
<dbReference type="SUPFAM" id="SSF55729">
    <property type="entry name" value="Acyl-CoA N-acyltransferases (Nat)"/>
    <property type="match status" value="1"/>
</dbReference>
<dbReference type="PANTHER" id="PTHR10908:SF0">
    <property type="entry name" value="SEROTONIN N-ACETYLTRANSFERASE"/>
    <property type="match status" value="1"/>
</dbReference>
<dbReference type="CDD" id="cd04301">
    <property type="entry name" value="NAT_SF"/>
    <property type="match status" value="1"/>
</dbReference>
<name>A0A2B7Z204_POLH7</name>
<gene>
    <name evidence="5" type="ORF">AJ80_00220</name>
</gene>
<dbReference type="PANTHER" id="PTHR10908">
    <property type="entry name" value="SEROTONIN N-ACETYLTRANSFERASE"/>
    <property type="match status" value="1"/>
</dbReference>
<keyword evidence="6" id="KW-1185">Reference proteome</keyword>
<comment type="caution">
    <text evidence="5">The sequence shown here is derived from an EMBL/GenBank/DDBJ whole genome shotgun (WGS) entry which is preliminary data.</text>
</comment>
<evidence type="ECO:0000313" key="6">
    <source>
        <dbReference type="Proteomes" id="UP000224634"/>
    </source>
</evidence>
<feature type="compositionally biased region" description="Polar residues" evidence="3">
    <location>
        <begin position="7"/>
        <end position="33"/>
    </location>
</feature>
<dbReference type="EMBL" id="PDNA01000002">
    <property type="protein sequence ID" value="PGH27966.1"/>
    <property type="molecule type" value="Genomic_DNA"/>
</dbReference>
<keyword evidence="2" id="KW-0012">Acyltransferase</keyword>
<dbReference type="STRING" id="1447883.A0A2B7Z204"/>
<protein>
    <recommendedName>
        <fullName evidence="4">N-acetyltransferase domain-containing protein</fullName>
    </recommendedName>
</protein>
<sequence length="293" mass="31881">MRHQPADTASNGIPPSASESTELVSIPPSQQSRISERIVIARGDGVGMGSELRPQHAHETNEDEEDGFVAVDHEDAADYGWYFRRPQPTKPSALDALHPFVQLLSLSNIEDCVGVEAAFPEQERCSREKLMYRLTKCPELSLGIFSLPVAPNQPKPQPTLVAHIIATRTSSPQVTDATMAMPEDWQSKSSSTVQTPTDTEPLGHQDQGATIAIHSLAVRPEHQGKGLGTTVMKAYIQRIKDAAIADRIALLAHDPLIPFYESLGFENMGPSNCQFGGGGWNSMVLEFSNVADD</sequence>
<organism evidence="5 6">
    <name type="scientific">Polytolypa hystricis (strain UAMH7299)</name>
    <dbReference type="NCBI Taxonomy" id="1447883"/>
    <lineage>
        <taxon>Eukaryota</taxon>
        <taxon>Fungi</taxon>
        <taxon>Dikarya</taxon>
        <taxon>Ascomycota</taxon>
        <taxon>Pezizomycotina</taxon>
        <taxon>Eurotiomycetes</taxon>
        <taxon>Eurotiomycetidae</taxon>
        <taxon>Onygenales</taxon>
        <taxon>Onygenales incertae sedis</taxon>
        <taxon>Polytolypa</taxon>
    </lineage>
</organism>
<feature type="domain" description="N-acetyltransferase" evidence="4">
    <location>
        <begin position="151"/>
        <end position="288"/>
    </location>
</feature>
<dbReference type="AlphaFoldDB" id="A0A2B7Z204"/>
<dbReference type="InterPro" id="IPR051635">
    <property type="entry name" value="SNAT-like"/>
</dbReference>
<dbReference type="Proteomes" id="UP000224634">
    <property type="component" value="Unassembled WGS sequence"/>
</dbReference>
<dbReference type="PROSITE" id="PS51186">
    <property type="entry name" value="GNAT"/>
    <property type="match status" value="1"/>
</dbReference>
<accession>A0A2B7Z204</accession>
<dbReference type="Pfam" id="PF13673">
    <property type="entry name" value="Acetyltransf_10"/>
    <property type="match status" value="1"/>
</dbReference>
<dbReference type="GO" id="GO:0005737">
    <property type="term" value="C:cytoplasm"/>
    <property type="evidence" value="ECO:0007669"/>
    <property type="project" value="TreeGrafter"/>
</dbReference>
<evidence type="ECO:0000256" key="1">
    <source>
        <dbReference type="ARBA" id="ARBA00022679"/>
    </source>
</evidence>
<feature type="compositionally biased region" description="Polar residues" evidence="3">
    <location>
        <begin position="187"/>
        <end position="198"/>
    </location>
</feature>
<dbReference type="GO" id="GO:0004059">
    <property type="term" value="F:aralkylamine N-acetyltransferase activity"/>
    <property type="evidence" value="ECO:0007669"/>
    <property type="project" value="TreeGrafter"/>
</dbReference>
<feature type="region of interest" description="Disordered" evidence="3">
    <location>
        <begin position="183"/>
        <end position="204"/>
    </location>
</feature>
<evidence type="ECO:0000256" key="3">
    <source>
        <dbReference type="SAM" id="MobiDB-lite"/>
    </source>
</evidence>
<dbReference type="InterPro" id="IPR000182">
    <property type="entry name" value="GNAT_dom"/>
</dbReference>
<reference evidence="5 6" key="1">
    <citation type="submission" date="2017-10" db="EMBL/GenBank/DDBJ databases">
        <title>Comparative genomics in systemic dimorphic fungi from Ajellomycetaceae.</title>
        <authorList>
            <person name="Munoz J.F."/>
            <person name="Mcewen J.G."/>
            <person name="Clay O.K."/>
            <person name="Cuomo C.A."/>
        </authorList>
    </citation>
    <scope>NUCLEOTIDE SEQUENCE [LARGE SCALE GENOMIC DNA]</scope>
    <source>
        <strain evidence="5 6">UAMH7299</strain>
    </source>
</reference>
<proteinExistence type="predicted"/>
<keyword evidence="1" id="KW-0808">Transferase</keyword>